<protein>
    <submittedName>
        <fullName evidence="1">Uncharacterized protein</fullName>
    </submittedName>
</protein>
<comment type="caution">
    <text evidence="1">The sequence shown here is derived from an EMBL/GenBank/DDBJ whole genome shotgun (WGS) entry which is preliminary data.</text>
</comment>
<proteinExistence type="predicted"/>
<dbReference type="EMBL" id="MPUH01000638">
    <property type="protein sequence ID" value="OMJ76313.1"/>
    <property type="molecule type" value="Genomic_DNA"/>
</dbReference>
<name>A0A1R2BHQ4_9CILI</name>
<accession>A0A1R2BHQ4</accession>
<keyword evidence="2" id="KW-1185">Reference proteome</keyword>
<organism evidence="1 2">
    <name type="scientific">Stentor coeruleus</name>
    <dbReference type="NCBI Taxonomy" id="5963"/>
    <lineage>
        <taxon>Eukaryota</taxon>
        <taxon>Sar</taxon>
        <taxon>Alveolata</taxon>
        <taxon>Ciliophora</taxon>
        <taxon>Postciliodesmatophora</taxon>
        <taxon>Heterotrichea</taxon>
        <taxon>Heterotrichida</taxon>
        <taxon>Stentoridae</taxon>
        <taxon>Stentor</taxon>
    </lineage>
</organism>
<dbReference type="OrthoDB" id="325376at2759"/>
<dbReference type="Proteomes" id="UP000187209">
    <property type="component" value="Unassembled WGS sequence"/>
</dbReference>
<gene>
    <name evidence="1" type="ORF">SteCoe_24339</name>
</gene>
<evidence type="ECO:0000313" key="1">
    <source>
        <dbReference type="EMBL" id="OMJ76313.1"/>
    </source>
</evidence>
<sequence>MSRLEVSENRRQLKSFEASKTDRSIKNSRSNILKKKHSKSPYELLSTARLQRLQKNITNSGYLSLEPIENSVIPQVNIEPRLDKFTKSLEQKKVPQTIIENYHNIIKSLQSHEALKFINSEQEGFDKKNSFLLSSLHAAKAWQESLFTIKEMCGYLSENSEWFKLKNVVKECSESLTSHILLAINLVNCVKSWKDSINSKFFSGKKFVSFNYTNDDIYTELISSCDFLSETPISLLFPVAKSDPFLIAITKEIPSDKLKSIKPKRIHKILVEKGKVYILLPKEVIGQTTKLHHEIITVNENFTVDASKFISKPLLNLLNKRKIQDHKSKENRKIASLYCERYLSEVQVKILQEIALEVINDYFAQHILSKYINIINDMAKDIILSTVMEMQNLIGSEKAKKFHNANTIEAIVRNLIESEINNQNIKTMCEEIIESEIQEKTKNTRNSIAQQRLSRISKNMEYERLAEMIYNGLVDHFVAEEWVELIATSGLGISRKKSLINNKINNKHVEEEEDFALEIFTPGVHSPNEVRSRTGSIMSDAKNLQGNEILKTESNIPEGKNEGLSERKLFYQVKTLKNCRFREVCESEENFKIVYFEYVRGLSEEYQNLFVEYEMMLEEIENANNTKYYWLMVDEKISGLIIYSLKDLNSIIHHLSFTNFSIYPDLIANISSIIPFNPPNLIFQFKTTDLNPIITKVLKKKGFNHDPLKKHIAEFKVKSSQPSALLNTIFKIFINAHTILETSQTAQLSNKLSSEMIEVGNRHCLISNILSTFQAKTTILELHNDTSVRLQRDVNEMLDIIISLNFLQYPIIKNYTNITAEEIQKICKENNIKANYSVNNTANMSILPINIDVIGCSFITKFHEKNKYKYMRFKSKKICVQKGPGGTNMYVIPTNNTEISIFFIKSPNLIQELTQGIKHGKTDLFYNIDSLIKTLNSSETFTDELWVPCFSKSMEWSIPWIEGFRTDSEKVDFVVSACQESIFVMMDYAIEENKSIVYMVNEDYIFKETFVFGVFHKEIREKLDSPFFVALVKPEQWIKYT</sequence>
<dbReference type="AlphaFoldDB" id="A0A1R2BHQ4"/>
<evidence type="ECO:0000313" key="2">
    <source>
        <dbReference type="Proteomes" id="UP000187209"/>
    </source>
</evidence>
<reference evidence="1 2" key="1">
    <citation type="submission" date="2016-11" db="EMBL/GenBank/DDBJ databases">
        <title>The macronuclear genome of Stentor coeruleus: a giant cell with tiny introns.</title>
        <authorList>
            <person name="Slabodnick M."/>
            <person name="Ruby J.G."/>
            <person name="Reiff S.B."/>
            <person name="Swart E.C."/>
            <person name="Gosai S."/>
            <person name="Prabakaran S."/>
            <person name="Witkowska E."/>
            <person name="Larue G.E."/>
            <person name="Fisher S."/>
            <person name="Freeman R.M."/>
            <person name="Gunawardena J."/>
            <person name="Chu W."/>
            <person name="Stover N.A."/>
            <person name="Gregory B.D."/>
            <person name="Nowacki M."/>
            <person name="Derisi J."/>
            <person name="Roy S.W."/>
            <person name="Marshall W.F."/>
            <person name="Sood P."/>
        </authorList>
    </citation>
    <scope>NUCLEOTIDE SEQUENCE [LARGE SCALE GENOMIC DNA]</scope>
    <source>
        <strain evidence="1">WM001</strain>
    </source>
</reference>